<proteinExistence type="predicted"/>
<dbReference type="WBParaSite" id="ES5_v2.g8257.t1">
    <property type="protein sequence ID" value="ES5_v2.g8257.t1"/>
    <property type="gene ID" value="ES5_v2.g8257"/>
</dbReference>
<dbReference type="Proteomes" id="UP000887579">
    <property type="component" value="Unplaced"/>
</dbReference>
<evidence type="ECO:0000313" key="1">
    <source>
        <dbReference type="Proteomes" id="UP000887579"/>
    </source>
</evidence>
<name>A0AC34GU13_9BILA</name>
<sequence length="916" mass="104445">MPSSSSSTDKRLAGFLAKIEHRTIGSPTSKKYWFVLTDDSPFLYWYKNETDITSLGRISLSGAAFVFDPREPTKFEIHSHGEIHILQCSDGKTRSKWLQYLQANRRKHYERENVDDILNVEVMSITSHSNLAKLGDLSPLNAIDASTLPESNTSSSTMSPIIPGPSSVAEFVSDTRFYINADGELNPQSLDVPPPPSPNRDLIKSAEELLYKLADETQSKAHKLEEPAKKAIDRARRSIKLPSFSSSSKTNQCENCKDLTKILEELKDRCYELTDEVSANQDLVCALRNGIVSAHNQRDALKKLHSATEQERLDFVIERESLLTSLQLNVYELKRELAATKEREQKKDAELQKCESAMEAFRESVKTKDELIMKMWENQESLEKLSRERAVTVTEAIDIGIPEGIPVDGGTPTEEATRLLLDEFSVDDVDQLKDLVIGYQSQNHFLNDEVLQLQKIVETLEDRERKIIRQNFEIEACFYQLKSRYMMVLNHFRSGFEEAKKKLGPEVIQELLEDVSRPLKFQHREDSVSPRRQSLSIVLNSVAEGAQTDALGFYLHSPTPVETPMSPDESPNDSSKSQDEIMDKAAELKNLSDQIVKNIQTEQSKQYLEWLQKWDCFLVNHMSNQTLASNAELKTLVRQGIPHTYRARVWKSLVQIIVANAQADSGKNYYHCLVRKGETMQNPASDPSLRQIDLDLSRTLPTNIHFNTADSEKMGQLKRVLYSFRFHNKSVEYCQGLNRIAAVALLYLKEDDAFWFLVAVVEYLQPPEYYTPSLKGAVIDQKVLIDIVQEKVPKVWNHLKNLDVDLSIFTLPWFLTVFVDVLNHDLYLHIFDVFLLEGNKVIFRFAIALLKIIEPKLLECTTIGAIHSCLSNLMAIKLEPKELAKVAFGIHSFPMKPIESRRQMYANLQQQNGARK</sequence>
<evidence type="ECO:0000313" key="2">
    <source>
        <dbReference type="WBParaSite" id="ES5_v2.g8257.t1"/>
    </source>
</evidence>
<protein>
    <submittedName>
        <fullName evidence="2">TBC1 domain family member 2B</fullName>
    </submittedName>
</protein>
<reference evidence="2" key="1">
    <citation type="submission" date="2022-11" db="UniProtKB">
        <authorList>
            <consortium name="WormBaseParasite"/>
        </authorList>
    </citation>
    <scope>IDENTIFICATION</scope>
</reference>
<organism evidence="1 2">
    <name type="scientific">Panagrolaimus sp. ES5</name>
    <dbReference type="NCBI Taxonomy" id="591445"/>
    <lineage>
        <taxon>Eukaryota</taxon>
        <taxon>Metazoa</taxon>
        <taxon>Ecdysozoa</taxon>
        <taxon>Nematoda</taxon>
        <taxon>Chromadorea</taxon>
        <taxon>Rhabditida</taxon>
        <taxon>Tylenchina</taxon>
        <taxon>Panagrolaimomorpha</taxon>
        <taxon>Panagrolaimoidea</taxon>
        <taxon>Panagrolaimidae</taxon>
        <taxon>Panagrolaimus</taxon>
    </lineage>
</organism>
<accession>A0AC34GU13</accession>